<evidence type="ECO:0000313" key="3">
    <source>
        <dbReference type="Proteomes" id="UP000060778"/>
    </source>
</evidence>
<dbReference type="GeneID" id="30679579"/>
<dbReference type="InterPro" id="IPR003669">
    <property type="entry name" value="Thymidylate_synthase_ThyX"/>
</dbReference>
<dbReference type="KEGG" id="iis:EYM_00795"/>
<protein>
    <recommendedName>
        <fullName evidence="1">FAD-dependent thymidylate synthase</fullName>
        <ecNumber evidence="1">2.1.1.148</ecNumber>
    </recommendedName>
</protein>
<dbReference type="Proteomes" id="UP000060778">
    <property type="component" value="Chromosome"/>
</dbReference>
<dbReference type="PANTHER" id="PTHR34934:SF1">
    <property type="entry name" value="FLAVIN-DEPENDENT THYMIDYLATE SYNTHASE"/>
    <property type="match status" value="1"/>
</dbReference>
<dbReference type="EMBL" id="CP006867">
    <property type="protein sequence ID" value="ALU11422.1"/>
    <property type="molecule type" value="Genomic_DNA"/>
</dbReference>
<evidence type="ECO:0000256" key="1">
    <source>
        <dbReference type="NCBIfam" id="TIGR02170"/>
    </source>
</evidence>
<keyword evidence="3" id="KW-1185">Reference proteome</keyword>
<dbReference type="GO" id="GO:0070402">
    <property type="term" value="F:NADPH binding"/>
    <property type="evidence" value="ECO:0007669"/>
    <property type="project" value="TreeGrafter"/>
</dbReference>
<dbReference type="Pfam" id="PF02511">
    <property type="entry name" value="Thy1"/>
    <property type="match status" value="1"/>
</dbReference>
<sequence>MICRVSPFEKRTSVCLIAYNMPLIGDRDPRRLPLLAVKVSVGKAVEKGALHYLTYEWKKGWSEWLRESIESFPSVLEHITMTFLIEGISRVTSHQLVRHRLASYTQESQRYSEARILRSVGAENLEEAFEKWSRVLGEANLKVVERTCVLPFEDSWRTCASSILEYITCRLNGYKMEDCRYVLPQAMRTSLLMTTNLREYLHVIKLRSDKRAQWEIRGIAIAMKELIETVVPDLNLEGNISKEAEIE</sequence>
<dbReference type="STRING" id="940295.EYM_00795"/>
<dbReference type="SUPFAM" id="SSF69796">
    <property type="entry name" value="Thymidylate synthase-complementing protein Thy1"/>
    <property type="match status" value="1"/>
</dbReference>
<name>A0A0U3E7S1_9CREN</name>
<evidence type="ECO:0000313" key="2">
    <source>
        <dbReference type="EMBL" id="ALU11422.1"/>
    </source>
</evidence>
<gene>
    <name evidence="2" type="ORF">EYM_00795</name>
</gene>
<organism evidence="2 3">
    <name type="scientific">Ignicoccus islandicus DSM 13165</name>
    <dbReference type="NCBI Taxonomy" id="940295"/>
    <lineage>
        <taxon>Archaea</taxon>
        <taxon>Thermoproteota</taxon>
        <taxon>Thermoprotei</taxon>
        <taxon>Desulfurococcales</taxon>
        <taxon>Desulfurococcaceae</taxon>
        <taxon>Ignicoccus</taxon>
    </lineage>
</organism>
<dbReference type="GO" id="GO:0050797">
    <property type="term" value="F:thymidylate synthase (FAD) activity"/>
    <property type="evidence" value="ECO:0007669"/>
    <property type="project" value="UniProtKB-UniRule"/>
</dbReference>
<dbReference type="CDD" id="cd20175">
    <property type="entry name" value="ThyX"/>
    <property type="match status" value="1"/>
</dbReference>
<dbReference type="PANTHER" id="PTHR34934">
    <property type="entry name" value="FLAVIN-DEPENDENT THYMIDYLATE SYNTHASE"/>
    <property type="match status" value="1"/>
</dbReference>
<dbReference type="GO" id="GO:0004799">
    <property type="term" value="F:thymidylate synthase activity"/>
    <property type="evidence" value="ECO:0007669"/>
    <property type="project" value="TreeGrafter"/>
</dbReference>
<dbReference type="NCBIfam" id="TIGR02170">
    <property type="entry name" value="thyX"/>
    <property type="match status" value="1"/>
</dbReference>
<dbReference type="GO" id="GO:0050660">
    <property type="term" value="F:flavin adenine dinucleotide binding"/>
    <property type="evidence" value="ECO:0007669"/>
    <property type="project" value="UniProtKB-UniRule"/>
</dbReference>
<dbReference type="PROSITE" id="PS51331">
    <property type="entry name" value="THYX"/>
    <property type="match status" value="1"/>
</dbReference>
<dbReference type="AlphaFoldDB" id="A0A0U3E7S1"/>
<dbReference type="GO" id="GO:0006231">
    <property type="term" value="P:dTMP biosynthetic process"/>
    <property type="evidence" value="ECO:0007669"/>
    <property type="project" value="UniProtKB-UniRule"/>
</dbReference>
<accession>A0A0U3E7S1</accession>
<dbReference type="RefSeq" id="WP_075049231.1">
    <property type="nucleotide sequence ID" value="NZ_CP006867.1"/>
</dbReference>
<dbReference type="EC" id="2.1.1.148" evidence="1"/>
<dbReference type="InterPro" id="IPR036098">
    <property type="entry name" value="Thymidylate_synthase_ThyX_sf"/>
</dbReference>
<dbReference type="Gene3D" id="3.30.1360.170">
    <property type="match status" value="1"/>
</dbReference>
<reference evidence="2 3" key="1">
    <citation type="submission" date="2013-11" db="EMBL/GenBank/DDBJ databases">
        <title>Comparative genomics of Ignicoccus.</title>
        <authorList>
            <person name="Podar M."/>
        </authorList>
    </citation>
    <scope>NUCLEOTIDE SEQUENCE [LARGE SCALE GENOMIC DNA]</scope>
    <source>
        <strain evidence="2 3">DSM 13165</strain>
    </source>
</reference>
<dbReference type="OrthoDB" id="18918at2157"/>
<proteinExistence type="predicted"/>
<dbReference type="PATRIC" id="fig|940295.4.peg.157"/>